<reference evidence="2" key="1">
    <citation type="submission" date="2021-03" db="EMBL/GenBank/DDBJ databases">
        <authorList>
            <person name="Alouane T."/>
            <person name="Langin T."/>
            <person name="Bonhomme L."/>
        </authorList>
    </citation>
    <scope>NUCLEOTIDE SEQUENCE</scope>
    <source>
        <strain evidence="2">MDC_Fg202</strain>
    </source>
</reference>
<sequence>MSSPPSIPSPRRVLQAHAMTVEQLLNFLGERNHVLALENGTLQQQCGILNTSVDQMEAVLDWQQRLICLGEEHVTLLETILQRTSAEATKTTAPTNPLPSFVEHQFQQQVCSSPLSTPPSLRLDSNQFEDDRSFAAVIPQDGYRPDLAQGHPEMLQRCAESEALAYLASHC</sequence>
<evidence type="ECO:0000313" key="2">
    <source>
        <dbReference type="EMBL" id="CAG2001662.1"/>
    </source>
</evidence>
<dbReference type="EMBL" id="CAJPIJ010000170">
    <property type="protein sequence ID" value="CAG2001662.1"/>
    <property type="molecule type" value="Genomic_DNA"/>
</dbReference>
<dbReference type="EMBL" id="CAJPIJ010000169">
    <property type="protein sequence ID" value="CAG2001621.1"/>
    <property type="molecule type" value="Genomic_DNA"/>
</dbReference>
<evidence type="ECO:0000313" key="1">
    <source>
        <dbReference type="EMBL" id="CAG2001621.1"/>
    </source>
</evidence>
<gene>
    <name evidence="1" type="ORF">MDCFG202_LOCUS474823</name>
    <name evidence="2" type="ORF">MDCFG202_LOCUS474924</name>
</gene>
<comment type="caution">
    <text evidence="2">The sequence shown here is derived from an EMBL/GenBank/DDBJ whole genome shotgun (WGS) entry which is preliminary data.</text>
</comment>
<dbReference type="Proteomes" id="UP000746612">
    <property type="component" value="Unassembled WGS sequence"/>
</dbReference>
<name>A0A9N8RL80_GIBZA</name>
<protein>
    <submittedName>
        <fullName evidence="2">Uncharacterized protein</fullName>
    </submittedName>
</protein>
<organism evidence="2 3">
    <name type="scientific">Gibberella zeae</name>
    <name type="common">Wheat head blight fungus</name>
    <name type="synonym">Fusarium graminearum</name>
    <dbReference type="NCBI Taxonomy" id="5518"/>
    <lineage>
        <taxon>Eukaryota</taxon>
        <taxon>Fungi</taxon>
        <taxon>Dikarya</taxon>
        <taxon>Ascomycota</taxon>
        <taxon>Pezizomycotina</taxon>
        <taxon>Sordariomycetes</taxon>
        <taxon>Hypocreomycetidae</taxon>
        <taxon>Hypocreales</taxon>
        <taxon>Nectriaceae</taxon>
        <taxon>Fusarium</taxon>
    </lineage>
</organism>
<evidence type="ECO:0000313" key="3">
    <source>
        <dbReference type="Proteomes" id="UP000746612"/>
    </source>
</evidence>
<proteinExistence type="predicted"/>
<accession>A0A9N8RL80</accession>
<dbReference type="AlphaFoldDB" id="A0A9N8RL80"/>